<comment type="caution">
    <text evidence="2">The sequence shown here is derived from an EMBL/GenBank/DDBJ whole genome shotgun (WGS) entry which is preliminary data.</text>
</comment>
<evidence type="ECO:0000313" key="3">
    <source>
        <dbReference type="Proteomes" id="UP000652761"/>
    </source>
</evidence>
<organism evidence="2 3">
    <name type="scientific">Colocasia esculenta</name>
    <name type="common">Wild taro</name>
    <name type="synonym">Arum esculentum</name>
    <dbReference type="NCBI Taxonomy" id="4460"/>
    <lineage>
        <taxon>Eukaryota</taxon>
        <taxon>Viridiplantae</taxon>
        <taxon>Streptophyta</taxon>
        <taxon>Embryophyta</taxon>
        <taxon>Tracheophyta</taxon>
        <taxon>Spermatophyta</taxon>
        <taxon>Magnoliopsida</taxon>
        <taxon>Liliopsida</taxon>
        <taxon>Araceae</taxon>
        <taxon>Aroideae</taxon>
        <taxon>Colocasieae</taxon>
        <taxon>Colocasia</taxon>
    </lineage>
</organism>
<reference evidence="2" key="1">
    <citation type="submission" date="2017-07" db="EMBL/GenBank/DDBJ databases">
        <title>Taro Niue Genome Assembly and Annotation.</title>
        <authorList>
            <person name="Atibalentja N."/>
            <person name="Keating K."/>
            <person name="Fields C.J."/>
        </authorList>
    </citation>
    <scope>NUCLEOTIDE SEQUENCE</scope>
    <source>
        <strain evidence="2">Niue_2</strain>
        <tissue evidence="2">Leaf</tissue>
    </source>
</reference>
<dbReference type="EMBL" id="NMUH01000195">
    <property type="protein sequence ID" value="MQL74167.1"/>
    <property type="molecule type" value="Genomic_DNA"/>
</dbReference>
<dbReference type="Proteomes" id="UP000652761">
    <property type="component" value="Unassembled WGS sequence"/>
</dbReference>
<proteinExistence type="predicted"/>
<dbReference type="AlphaFoldDB" id="A0A843TW91"/>
<protein>
    <submittedName>
        <fullName evidence="2">Uncharacterized protein</fullName>
    </submittedName>
</protein>
<feature type="region of interest" description="Disordered" evidence="1">
    <location>
        <begin position="30"/>
        <end position="73"/>
    </location>
</feature>
<evidence type="ECO:0000256" key="1">
    <source>
        <dbReference type="SAM" id="MobiDB-lite"/>
    </source>
</evidence>
<gene>
    <name evidence="2" type="ORF">Taro_006541</name>
</gene>
<sequence length="73" mass="7357">MGSCVSVSEEDPGSARFRLAMGAKAGEMLAPPPAMGGAQSGNGLPAGGFDFNSMPEEAGLGLRSPRCGENDEK</sequence>
<evidence type="ECO:0000313" key="2">
    <source>
        <dbReference type="EMBL" id="MQL74167.1"/>
    </source>
</evidence>
<keyword evidence="3" id="KW-1185">Reference proteome</keyword>
<name>A0A843TW91_COLES</name>
<accession>A0A843TW91</accession>